<dbReference type="InterPro" id="IPR013107">
    <property type="entry name" value="Acyl-CoA_DH_C"/>
</dbReference>
<dbReference type="GO" id="GO:0008470">
    <property type="term" value="F:3-methylbutanoyl-CoA dehydrogenase activity"/>
    <property type="evidence" value="ECO:0007669"/>
    <property type="project" value="TreeGrafter"/>
</dbReference>
<evidence type="ECO:0000256" key="2">
    <source>
        <dbReference type="ARBA" id="ARBA00022630"/>
    </source>
</evidence>
<evidence type="ECO:0000256" key="6">
    <source>
        <dbReference type="ARBA" id="ARBA00023033"/>
    </source>
</evidence>
<evidence type="ECO:0000256" key="11">
    <source>
        <dbReference type="ARBA" id="ARBA00047859"/>
    </source>
</evidence>
<evidence type="ECO:0000313" key="17">
    <source>
        <dbReference type="EMBL" id="RJO76783.1"/>
    </source>
</evidence>
<evidence type="ECO:0000259" key="15">
    <source>
        <dbReference type="Pfam" id="PF02771"/>
    </source>
</evidence>
<keyword evidence="6" id="KW-0503">Monooxygenase</keyword>
<comment type="catalytic activity">
    <reaction evidence="11">
        <text>dibenzothiophene + FMNH2 + O2 = dibenzothiophene 5-oxide + FMN + H2O + H(+)</text>
        <dbReference type="Rhea" id="RHEA:49076"/>
        <dbReference type="ChEBI" id="CHEBI:15377"/>
        <dbReference type="ChEBI" id="CHEBI:15378"/>
        <dbReference type="ChEBI" id="CHEBI:15379"/>
        <dbReference type="ChEBI" id="CHEBI:23681"/>
        <dbReference type="ChEBI" id="CHEBI:23683"/>
        <dbReference type="ChEBI" id="CHEBI:57618"/>
        <dbReference type="ChEBI" id="CHEBI:58210"/>
    </reaction>
</comment>
<comment type="catalytic activity">
    <reaction evidence="12">
        <text>dibenzothiophene 5-oxide + FMNH2 + O2 = dibenzothiophene 5,5-dioxide + FMN + H2O + H(+)</text>
        <dbReference type="Rhea" id="RHEA:49080"/>
        <dbReference type="ChEBI" id="CHEBI:15377"/>
        <dbReference type="ChEBI" id="CHEBI:15378"/>
        <dbReference type="ChEBI" id="CHEBI:15379"/>
        <dbReference type="ChEBI" id="CHEBI:23683"/>
        <dbReference type="ChEBI" id="CHEBI:57618"/>
        <dbReference type="ChEBI" id="CHEBI:58210"/>
        <dbReference type="ChEBI" id="CHEBI:90356"/>
    </reaction>
</comment>
<dbReference type="EMBL" id="QZFU01000016">
    <property type="protein sequence ID" value="RJO76783.1"/>
    <property type="molecule type" value="Genomic_DNA"/>
</dbReference>
<dbReference type="SUPFAM" id="SSF47203">
    <property type="entry name" value="Acyl-CoA dehydrogenase C-terminal domain-like"/>
    <property type="match status" value="1"/>
</dbReference>
<comment type="pathway">
    <text evidence="7">Sulfur metabolism; dibenzothiophene degradation.</text>
</comment>
<evidence type="ECO:0000256" key="13">
    <source>
        <dbReference type="ARBA" id="ARBA00049456"/>
    </source>
</evidence>
<dbReference type="OrthoDB" id="571684at2"/>
<dbReference type="InterPro" id="IPR006091">
    <property type="entry name" value="Acyl-CoA_Oxase/DH_mid-dom"/>
</dbReference>
<evidence type="ECO:0000256" key="8">
    <source>
        <dbReference type="ARBA" id="ARBA00034317"/>
    </source>
</evidence>
<keyword evidence="18" id="KW-1185">Reference proteome</keyword>
<dbReference type="PIRSF" id="PIRSF016578">
    <property type="entry name" value="HsaA"/>
    <property type="match status" value="1"/>
</dbReference>
<evidence type="ECO:0000256" key="9">
    <source>
        <dbReference type="ARBA" id="ARBA00034328"/>
    </source>
</evidence>
<evidence type="ECO:0000259" key="16">
    <source>
        <dbReference type="Pfam" id="PF08028"/>
    </source>
</evidence>
<dbReference type="SUPFAM" id="SSF56645">
    <property type="entry name" value="Acyl-CoA dehydrogenase NM domain-like"/>
    <property type="match status" value="1"/>
</dbReference>
<feature type="domain" description="Acyl-CoA dehydrogenase/oxidase N-terminal" evidence="15">
    <location>
        <begin position="32"/>
        <end position="134"/>
    </location>
</feature>
<feature type="domain" description="Acyl-CoA oxidase/dehydrogenase middle" evidence="14">
    <location>
        <begin position="144"/>
        <end position="236"/>
    </location>
</feature>
<gene>
    <name evidence="17" type="ORF">D5S18_11080</name>
</gene>
<evidence type="ECO:0000256" key="10">
    <source>
        <dbReference type="ARBA" id="ARBA00034345"/>
    </source>
</evidence>
<comment type="caution">
    <text evidence="17">The sequence shown here is derived from an EMBL/GenBank/DDBJ whole genome shotgun (WGS) entry which is preliminary data.</text>
</comment>
<sequence>MTTEQIAEQVSANFEVRSRVSAVRIDGAAAALASVRELAADFSSGAAARDRDRILPHAQVARLAASGLLAASVPAEYGGAGLPPSVVAELIRILAAADPNIAQIPHSHFVYLNLVRLAGSEAQRRHYFGVVLDGARIANAQSERGGATVAEISTTLRPAEDGFRVDGAKFYCTGSLFADVLAVLTRLDDPEGRSGLAAGEYIAFLPVDAPGVRIEDDWNGIGQRTTGSGTVRLDNVVVRRDQVIERAPAVAAPTAYGAFAQLLHAAIDAGIARGALTAAIEFVRTKTRPWFEADVARAIDDPLLVQRFGELSVAVTAAEAALAAAGAAVDAADQEASLVARASLAVAAARVLGDRAALEVPAALFELGGTRSAAADLNLDHFWRNARTHTLHDPVRWKYQHLGRALLHDTAPPWHGVV</sequence>
<keyword evidence="2" id="KW-0285">Flavoprotein</keyword>
<dbReference type="GO" id="GO:0018640">
    <property type="term" value="F:dibenzothiophene monooxygenase activity"/>
    <property type="evidence" value="ECO:0007669"/>
    <property type="project" value="RHEA"/>
</dbReference>
<reference evidence="17 18" key="1">
    <citation type="submission" date="2018-09" db="EMBL/GenBank/DDBJ databases">
        <title>YIM PH21274 draft genome.</title>
        <authorList>
            <person name="Miao C."/>
        </authorList>
    </citation>
    <scope>NUCLEOTIDE SEQUENCE [LARGE SCALE GENOMIC DNA]</scope>
    <source>
        <strain evidence="17 18">YIM PH 21724</strain>
    </source>
</reference>
<dbReference type="InterPro" id="IPR023922">
    <property type="entry name" value="S04_starv_induced_SfnB"/>
</dbReference>
<dbReference type="GO" id="GO:0050660">
    <property type="term" value="F:flavin adenine dinucleotide binding"/>
    <property type="evidence" value="ECO:0007669"/>
    <property type="project" value="InterPro"/>
</dbReference>
<dbReference type="InterPro" id="IPR009100">
    <property type="entry name" value="AcylCoA_DH/oxidase_NM_dom_sf"/>
</dbReference>
<dbReference type="RefSeq" id="WP_120039704.1">
    <property type="nucleotide sequence ID" value="NZ_QZFU01000016.1"/>
</dbReference>
<dbReference type="GO" id="GO:0005737">
    <property type="term" value="C:cytoplasm"/>
    <property type="evidence" value="ECO:0007669"/>
    <property type="project" value="UniProtKB-SubCell"/>
</dbReference>
<dbReference type="InterPro" id="IPR046373">
    <property type="entry name" value="Acyl-CoA_Oxase/DH_mid-dom_sf"/>
</dbReference>
<evidence type="ECO:0000256" key="12">
    <source>
        <dbReference type="ARBA" id="ARBA00048445"/>
    </source>
</evidence>
<dbReference type="Pfam" id="PF08028">
    <property type="entry name" value="Acyl-CoA_dh_2"/>
    <property type="match status" value="1"/>
</dbReference>
<evidence type="ECO:0000256" key="3">
    <source>
        <dbReference type="ARBA" id="ARBA00022643"/>
    </source>
</evidence>
<protein>
    <recommendedName>
        <fullName evidence="10">Dibenzothiophene monooxygenase</fullName>
        <ecNumber evidence="9">1.14.14.21</ecNumber>
    </recommendedName>
</protein>
<dbReference type="InterPro" id="IPR036250">
    <property type="entry name" value="AcylCo_DH-like_C"/>
</dbReference>
<keyword evidence="4" id="KW-0547">Nucleotide-binding</keyword>
<dbReference type="Gene3D" id="2.40.110.10">
    <property type="entry name" value="Butyryl-CoA Dehydrogenase, subunit A, domain 2"/>
    <property type="match status" value="1"/>
</dbReference>
<keyword evidence="3" id="KW-0288">FMN</keyword>
<dbReference type="PANTHER" id="PTHR43884">
    <property type="entry name" value="ACYL-COA DEHYDROGENASE"/>
    <property type="match status" value="1"/>
</dbReference>
<name>A0A3A4L340_9NOCA</name>
<comment type="subcellular location">
    <subcellularLocation>
        <location evidence="1">Cytoplasm</location>
    </subcellularLocation>
</comment>
<evidence type="ECO:0000313" key="18">
    <source>
        <dbReference type="Proteomes" id="UP000266677"/>
    </source>
</evidence>
<dbReference type="PANTHER" id="PTHR43884:SF12">
    <property type="entry name" value="ISOVALERYL-COA DEHYDROGENASE, MITOCHONDRIAL-RELATED"/>
    <property type="match status" value="1"/>
</dbReference>
<dbReference type="GO" id="GO:0006552">
    <property type="term" value="P:L-leucine catabolic process"/>
    <property type="evidence" value="ECO:0007669"/>
    <property type="project" value="TreeGrafter"/>
</dbReference>
<evidence type="ECO:0000256" key="1">
    <source>
        <dbReference type="ARBA" id="ARBA00004496"/>
    </source>
</evidence>
<dbReference type="AlphaFoldDB" id="A0A3A4L340"/>
<dbReference type="EC" id="1.14.14.21" evidence="9"/>
<evidence type="ECO:0000256" key="5">
    <source>
        <dbReference type="ARBA" id="ARBA00023002"/>
    </source>
</evidence>
<dbReference type="NCBIfam" id="TIGR04022">
    <property type="entry name" value="sulfur_SfnB"/>
    <property type="match status" value="1"/>
</dbReference>
<comment type="catalytic activity">
    <reaction evidence="13">
        <text>dibenzothiophene + 2 FMNH2 + 2 O2 = dibenzothiophene 5,5-dioxide + 2 FMN + 2 H2O + 2 H(+)</text>
        <dbReference type="Rhea" id="RHEA:49072"/>
        <dbReference type="ChEBI" id="CHEBI:15377"/>
        <dbReference type="ChEBI" id="CHEBI:15378"/>
        <dbReference type="ChEBI" id="CHEBI:15379"/>
        <dbReference type="ChEBI" id="CHEBI:23681"/>
        <dbReference type="ChEBI" id="CHEBI:57618"/>
        <dbReference type="ChEBI" id="CHEBI:58210"/>
        <dbReference type="ChEBI" id="CHEBI:90356"/>
        <dbReference type="EC" id="1.14.14.21"/>
    </reaction>
</comment>
<dbReference type="InterPro" id="IPR013786">
    <property type="entry name" value="AcylCoA_DH/ox_N"/>
</dbReference>
<accession>A0A3A4L340</accession>
<dbReference type="Proteomes" id="UP000266677">
    <property type="component" value="Unassembled WGS sequence"/>
</dbReference>
<dbReference type="Pfam" id="PF02771">
    <property type="entry name" value="Acyl-CoA_dh_N"/>
    <property type="match status" value="1"/>
</dbReference>
<organism evidence="17 18">
    <name type="scientific">Nocardia panacis</name>
    <dbReference type="NCBI Taxonomy" id="2340916"/>
    <lineage>
        <taxon>Bacteria</taxon>
        <taxon>Bacillati</taxon>
        <taxon>Actinomycetota</taxon>
        <taxon>Actinomycetes</taxon>
        <taxon>Mycobacteriales</taxon>
        <taxon>Nocardiaceae</taxon>
        <taxon>Nocardia</taxon>
    </lineage>
</organism>
<dbReference type="Gene3D" id="1.10.540.10">
    <property type="entry name" value="Acyl-CoA dehydrogenase/oxidase, N-terminal domain"/>
    <property type="match status" value="1"/>
</dbReference>
<dbReference type="Gene3D" id="1.20.140.10">
    <property type="entry name" value="Butyryl-CoA Dehydrogenase, subunit A, domain 3"/>
    <property type="match status" value="1"/>
</dbReference>
<feature type="domain" description="Acyl-CoA dehydrogenase C-terminal" evidence="16">
    <location>
        <begin position="262"/>
        <end position="393"/>
    </location>
</feature>
<evidence type="ECO:0000256" key="7">
    <source>
        <dbReference type="ARBA" id="ARBA00034307"/>
    </source>
</evidence>
<comment type="similarity">
    <text evidence="8">Belongs to the DszC flavin monooxygenase family.</text>
</comment>
<evidence type="ECO:0000259" key="14">
    <source>
        <dbReference type="Pfam" id="PF02770"/>
    </source>
</evidence>
<proteinExistence type="inferred from homology"/>
<keyword evidence="5 17" id="KW-0560">Oxidoreductase</keyword>
<dbReference type="Pfam" id="PF02770">
    <property type="entry name" value="Acyl-CoA_dh_M"/>
    <property type="match status" value="1"/>
</dbReference>
<evidence type="ECO:0000256" key="4">
    <source>
        <dbReference type="ARBA" id="ARBA00022741"/>
    </source>
</evidence>
<dbReference type="InterPro" id="IPR037069">
    <property type="entry name" value="AcylCoA_DH/ox_N_sf"/>
</dbReference>